<feature type="region of interest" description="Disordered" evidence="1">
    <location>
        <begin position="91"/>
        <end position="151"/>
    </location>
</feature>
<dbReference type="Proteomes" id="UP000886845">
    <property type="component" value="Unassembled WGS sequence"/>
</dbReference>
<reference evidence="3" key="1">
    <citation type="submission" date="2020-10" db="EMBL/GenBank/DDBJ databases">
        <authorList>
            <person name="Gilroy R."/>
        </authorList>
    </citation>
    <scope>NUCLEOTIDE SEQUENCE</scope>
    <source>
        <strain evidence="3">35461</strain>
    </source>
</reference>
<keyword evidence="2" id="KW-0472">Membrane</keyword>
<organism evidence="3 4">
    <name type="scientific">Candidatus Spyradenecus faecavium</name>
    <dbReference type="NCBI Taxonomy" id="2840947"/>
    <lineage>
        <taxon>Bacteria</taxon>
        <taxon>Pseudomonadati</taxon>
        <taxon>Lentisphaerota</taxon>
        <taxon>Lentisphaeria</taxon>
        <taxon>Lentisphaerales</taxon>
        <taxon>Lentisphaeraceae</taxon>
        <taxon>Lentisphaeraceae incertae sedis</taxon>
        <taxon>Candidatus Spyradenecus</taxon>
    </lineage>
</organism>
<dbReference type="EMBL" id="DVOR01000197">
    <property type="protein sequence ID" value="HIV09663.1"/>
    <property type="molecule type" value="Genomic_DNA"/>
</dbReference>
<reference evidence="3" key="2">
    <citation type="journal article" date="2021" name="PeerJ">
        <title>Extensive microbial diversity within the chicken gut microbiome revealed by metagenomics and culture.</title>
        <authorList>
            <person name="Gilroy R."/>
            <person name="Ravi A."/>
            <person name="Getino M."/>
            <person name="Pursley I."/>
            <person name="Horton D.L."/>
            <person name="Alikhan N.F."/>
            <person name="Baker D."/>
            <person name="Gharbi K."/>
            <person name="Hall N."/>
            <person name="Watson M."/>
            <person name="Adriaenssens E.M."/>
            <person name="Foster-Nyarko E."/>
            <person name="Jarju S."/>
            <person name="Secka A."/>
            <person name="Antonio M."/>
            <person name="Oren A."/>
            <person name="Chaudhuri R.R."/>
            <person name="La Ragione R."/>
            <person name="Hildebrand F."/>
            <person name="Pallen M.J."/>
        </authorList>
    </citation>
    <scope>NUCLEOTIDE SEQUENCE</scope>
    <source>
        <strain evidence="3">35461</strain>
    </source>
</reference>
<proteinExistence type="predicted"/>
<gene>
    <name evidence="3" type="ORF">IAC79_06090</name>
</gene>
<accession>A0A9D1NP29</accession>
<keyword evidence="2" id="KW-1133">Transmembrane helix</keyword>
<feature type="transmembrane region" description="Helical" evidence="2">
    <location>
        <begin position="15"/>
        <end position="37"/>
    </location>
</feature>
<feature type="non-terminal residue" evidence="3">
    <location>
        <position position="151"/>
    </location>
</feature>
<keyword evidence="2" id="KW-0812">Transmembrane</keyword>
<evidence type="ECO:0000313" key="3">
    <source>
        <dbReference type="EMBL" id="HIV09663.1"/>
    </source>
</evidence>
<name>A0A9D1NP29_9BACT</name>
<evidence type="ECO:0000256" key="2">
    <source>
        <dbReference type="SAM" id="Phobius"/>
    </source>
</evidence>
<sequence length="151" mass="15256">MAAVARLGAVALREAALWGAALLLHLLVAAAIARLMIGPRAAAPDAPVLLVNTVEVSIAETESLVPTSAAARESAASPLAPAPAPFLFAEDSPLALPTPPPAPQPLPVRELLVPPPPEVTLREGDLPEIAFPPAESLPAETAAPSAGDTAR</sequence>
<protein>
    <submittedName>
        <fullName evidence="3">Uncharacterized protein</fullName>
    </submittedName>
</protein>
<dbReference type="AlphaFoldDB" id="A0A9D1NP29"/>
<evidence type="ECO:0000313" key="4">
    <source>
        <dbReference type="Proteomes" id="UP000886845"/>
    </source>
</evidence>
<evidence type="ECO:0000256" key="1">
    <source>
        <dbReference type="SAM" id="MobiDB-lite"/>
    </source>
</evidence>
<feature type="compositionally biased region" description="Pro residues" evidence="1">
    <location>
        <begin position="96"/>
        <end position="106"/>
    </location>
</feature>
<comment type="caution">
    <text evidence="3">The sequence shown here is derived from an EMBL/GenBank/DDBJ whole genome shotgun (WGS) entry which is preliminary data.</text>
</comment>